<dbReference type="Proteomes" id="UP000489600">
    <property type="component" value="Unassembled WGS sequence"/>
</dbReference>
<evidence type="ECO:0000256" key="3">
    <source>
        <dbReference type="ARBA" id="ARBA00022679"/>
    </source>
</evidence>
<evidence type="ECO:0000256" key="6">
    <source>
        <dbReference type="ARBA" id="ARBA00022840"/>
    </source>
</evidence>
<sequence>MNCMALALDPITERFTHFSRPSQRCRLQSLTNLDFNFLDFNNTNLNASHSLNHRSVSTPCFSIDDNLIKSADAPPRIEILGGLSVPTIRALVAEVSIAMVSGAQPLLLPSGLGGAYLLQSGKGQSIAVAKPVDEEPLAFNNPKGTGGLMLGQPGMKRSIRVGESGIRELAAYLLDHQGFSSVPPTALVRISHVPFHVSDGDSAYKVASLQRFVGHDFDAGELGPGSFTVGSVHRIGILDVRLLNLDRHAGNMLVKKIHDQDNGVGAAELVPIDHGLCLPECLDDPYFEWLNWPQASVPFTDTELQYISNLDHVKDAELLRTELCSIQESSIRVLIVCTIFLKQAAASGLCLAEIGEKMTRDICRGEESCSLLEILCTKAKASVVGGIDEEEDDDDDYSSEWNEVEAELECGIFQFDDEFEDTECKEQVSKPPLFRRTPSIAANLYALMLCSPNQWIVTNNDANRDEDKKDRSIVRSKSHPICVNHDETEGVYFGDMSEDEWEMFLHSFEMLLPEALEGSTSKGPKPRFGSSCKF</sequence>
<name>A0A565BWV8_9BRAS</name>
<evidence type="ECO:0000313" key="8">
    <source>
        <dbReference type="EMBL" id="VVB05899.1"/>
    </source>
</evidence>
<organism evidence="8 9">
    <name type="scientific">Arabis nemorensis</name>
    <dbReference type="NCBI Taxonomy" id="586526"/>
    <lineage>
        <taxon>Eukaryota</taxon>
        <taxon>Viridiplantae</taxon>
        <taxon>Streptophyta</taxon>
        <taxon>Embryophyta</taxon>
        <taxon>Tracheophyta</taxon>
        <taxon>Spermatophyta</taxon>
        <taxon>Magnoliopsida</taxon>
        <taxon>eudicotyledons</taxon>
        <taxon>Gunneridae</taxon>
        <taxon>Pentapetalae</taxon>
        <taxon>rosids</taxon>
        <taxon>malvids</taxon>
        <taxon>Brassicales</taxon>
        <taxon>Brassicaceae</taxon>
        <taxon>Arabideae</taxon>
        <taxon>Arabis</taxon>
    </lineage>
</organism>
<dbReference type="PROSITE" id="PS50290">
    <property type="entry name" value="PI3_4_KINASE_3"/>
    <property type="match status" value="1"/>
</dbReference>
<keyword evidence="3" id="KW-0808">Transferase</keyword>
<keyword evidence="6" id="KW-0067">ATP-binding</keyword>
<protein>
    <recommendedName>
        <fullName evidence="2">1-phosphatidylinositol 4-kinase</fullName>
        <ecNumber evidence="2">2.7.1.67</ecNumber>
    </recommendedName>
</protein>
<gene>
    <name evidence="8" type="ORF">ANE_LOCUS16343</name>
</gene>
<proteinExistence type="inferred from homology"/>
<evidence type="ECO:0000259" key="7">
    <source>
        <dbReference type="PROSITE" id="PS50290"/>
    </source>
</evidence>
<dbReference type="OrthoDB" id="5839at2759"/>
<comment type="similarity">
    <text evidence="1">Belongs to the PI3/PI4-kinase family. Type II PI4K subfamily.</text>
</comment>
<dbReference type="PANTHER" id="PTHR45800">
    <property type="entry name" value="PHOSPHATIDYLINOSITOL 4-KINASE GAMMA"/>
    <property type="match status" value="1"/>
</dbReference>
<feature type="domain" description="PI3K/PI4K catalytic" evidence="7">
    <location>
        <begin position="102"/>
        <end position="392"/>
    </location>
</feature>
<evidence type="ECO:0000313" key="9">
    <source>
        <dbReference type="Proteomes" id="UP000489600"/>
    </source>
</evidence>
<keyword evidence="9" id="KW-1185">Reference proteome</keyword>
<evidence type="ECO:0000256" key="1">
    <source>
        <dbReference type="ARBA" id="ARBA00008941"/>
    </source>
</evidence>
<keyword evidence="4" id="KW-0547">Nucleotide-binding</keyword>
<dbReference type="EC" id="2.7.1.67" evidence="2"/>
<dbReference type="AlphaFoldDB" id="A0A565BWV8"/>
<reference evidence="8" key="1">
    <citation type="submission" date="2019-07" db="EMBL/GenBank/DDBJ databases">
        <authorList>
            <person name="Dittberner H."/>
        </authorList>
    </citation>
    <scope>NUCLEOTIDE SEQUENCE [LARGE SCALE GENOMIC DNA]</scope>
</reference>
<dbReference type="InterPro" id="IPR000403">
    <property type="entry name" value="PI3/4_kinase_cat_dom"/>
</dbReference>
<comment type="caution">
    <text evidence="8">The sequence shown here is derived from an EMBL/GenBank/DDBJ whole genome shotgun (WGS) entry which is preliminary data.</text>
</comment>
<evidence type="ECO:0000256" key="5">
    <source>
        <dbReference type="ARBA" id="ARBA00022777"/>
    </source>
</evidence>
<evidence type="ECO:0000256" key="2">
    <source>
        <dbReference type="ARBA" id="ARBA00012169"/>
    </source>
</evidence>
<dbReference type="GO" id="GO:0004430">
    <property type="term" value="F:1-phosphatidylinositol 4-kinase activity"/>
    <property type="evidence" value="ECO:0007669"/>
    <property type="project" value="UniProtKB-EC"/>
</dbReference>
<dbReference type="Pfam" id="PF00454">
    <property type="entry name" value="PI3_PI4_kinase"/>
    <property type="match status" value="1"/>
</dbReference>
<accession>A0A565BWV8</accession>
<dbReference type="EMBL" id="CABITT030000005">
    <property type="protein sequence ID" value="VVB05899.1"/>
    <property type="molecule type" value="Genomic_DNA"/>
</dbReference>
<keyword evidence="5" id="KW-0418">Kinase</keyword>
<dbReference type="InterPro" id="IPR044571">
    <property type="entry name" value="P4KG1-8"/>
</dbReference>
<dbReference type="GO" id="GO:0005524">
    <property type="term" value="F:ATP binding"/>
    <property type="evidence" value="ECO:0007669"/>
    <property type="project" value="UniProtKB-KW"/>
</dbReference>
<evidence type="ECO:0000256" key="4">
    <source>
        <dbReference type="ARBA" id="ARBA00022741"/>
    </source>
</evidence>
<dbReference type="PANTHER" id="PTHR45800:SF21">
    <property type="entry name" value="PHOSPHATIDYLINOSITOL 4-KINASE GAMMA 8"/>
    <property type="match status" value="1"/>
</dbReference>